<reference evidence="6" key="1">
    <citation type="journal article" date="2020" name="bioRxiv">
        <title>Chromosome-level reference genome of the European wasp spider Argiope bruennichi: a resource for studies on range expansion and evolutionary adaptation.</title>
        <authorList>
            <person name="Sheffer M.M."/>
            <person name="Hoppe A."/>
            <person name="Krehenwinkel H."/>
            <person name="Uhl G."/>
            <person name="Kuss A.W."/>
            <person name="Jensen L."/>
            <person name="Jensen C."/>
            <person name="Gillespie R.G."/>
            <person name="Hoff K.J."/>
            <person name="Prost S."/>
        </authorList>
    </citation>
    <scope>NUCLEOTIDE SEQUENCE</scope>
</reference>
<dbReference type="Pfam" id="PF13639">
    <property type="entry name" value="zf-RING_2"/>
    <property type="match status" value="1"/>
</dbReference>
<dbReference type="SMART" id="SM00184">
    <property type="entry name" value="RING"/>
    <property type="match status" value="1"/>
</dbReference>
<dbReference type="InterPro" id="IPR001841">
    <property type="entry name" value="Znf_RING"/>
</dbReference>
<organism evidence="6 7">
    <name type="scientific">Argiope bruennichi</name>
    <name type="common">Wasp spider</name>
    <name type="synonym">Aranea bruennichi</name>
    <dbReference type="NCBI Taxonomy" id="94029"/>
    <lineage>
        <taxon>Eukaryota</taxon>
        <taxon>Metazoa</taxon>
        <taxon>Ecdysozoa</taxon>
        <taxon>Arthropoda</taxon>
        <taxon>Chelicerata</taxon>
        <taxon>Arachnida</taxon>
        <taxon>Araneae</taxon>
        <taxon>Araneomorphae</taxon>
        <taxon>Entelegynae</taxon>
        <taxon>Araneoidea</taxon>
        <taxon>Araneidae</taxon>
        <taxon>Argiope</taxon>
    </lineage>
</organism>
<feature type="domain" description="RING-type" evidence="5">
    <location>
        <begin position="294"/>
        <end position="339"/>
    </location>
</feature>
<dbReference type="PROSITE" id="PS00518">
    <property type="entry name" value="ZF_RING_1"/>
    <property type="match status" value="1"/>
</dbReference>
<protein>
    <submittedName>
        <fullName evidence="6">E3 ubiquitin-protein ligase RNF4 like protein</fullName>
    </submittedName>
</protein>
<keyword evidence="7" id="KW-1185">Reference proteome</keyword>
<keyword evidence="3" id="KW-0862">Zinc</keyword>
<dbReference type="OrthoDB" id="6437603at2759"/>
<dbReference type="EMBL" id="JABXBU010001863">
    <property type="protein sequence ID" value="KAF8782375.1"/>
    <property type="molecule type" value="Genomic_DNA"/>
</dbReference>
<dbReference type="Proteomes" id="UP000807504">
    <property type="component" value="Unassembled WGS sequence"/>
</dbReference>
<evidence type="ECO:0000313" key="6">
    <source>
        <dbReference type="EMBL" id="KAF8782375.1"/>
    </source>
</evidence>
<dbReference type="PANTHER" id="PTHR23041:SF78">
    <property type="entry name" value="E3 UBIQUITIN-PROTEIN LIGASE RNF4"/>
    <property type="match status" value="1"/>
</dbReference>
<gene>
    <name evidence="6" type="ORF">HNY73_012669</name>
</gene>
<evidence type="ECO:0000256" key="4">
    <source>
        <dbReference type="PROSITE-ProRule" id="PRU00175"/>
    </source>
</evidence>
<comment type="caution">
    <text evidence="6">The sequence shown here is derived from an EMBL/GenBank/DDBJ whole genome shotgun (WGS) entry which is preliminary data.</text>
</comment>
<evidence type="ECO:0000259" key="5">
    <source>
        <dbReference type="PROSITE" id="PS50089"/>
    </source>
</evidence>
<reference evidence="6" key="2">
    <citation type="submission" date="2020-06" db="EMBL/GenBank/DDBJ databases">
        <authorList>
            <person name="Sheffer M."/>
        </authorList>
    </citation>
    <scope>NUCLEOTIDE SEQUENCE</scope>
</reference>
<sequence length="352" mass="38499">MNENNVHVIPDDFLMISPSSNTNDIIDLTENNDVDDYEVTSSSVVISNNSVCHQQGRFVGHGDEIYSSTEAHPGSADDSICILYERIIPKPEVEVINEVIANNERNESTNSCPVLNGTYANFIPPPEIPQIPDARTTCSSQPFNYSLRSRPNPPVVMGTCIFPPENPAETSNIEISGTSSSEPINYSSRSLNGYVLLTPEINGISIGRISSSPEPFNYRMNLRVRASQPSTVSSVLTTFNERSYQPISIETHTILGTPSQPTTEEPLNLQVAPGVPSSNDSGTQNSDVPPKIQCGICLDGPDEIAASNRNFTSTNCGHVFCNTCIKTAFSNSHTCPKCRKRITEKQIHPLYF</sequence>
<dbReference type="SUPFAM" id="SSF57850">
    <property type="entry name" value="RING/U-box"/>
    <property type="match status" value="1"/>
</dbReference>
<evidence type="ECO:0000313" key="7">
    <source>
        <dbReference type="Proteomes" id="UP000807504"/>
    </source>
</evidence>
<dbReference type="InterPro" id="IPR013083">
    <property type="entry name" value="Znf_RING/FYVE/PHD"/>
</dbReference>
<keyword evidence="1" id="KW-0479">Metal-binding</keyword>
<dbReference type="GO" id="GO:0008270">
    <property type="term" value="F:zinc ion binding"/>
    <property type="evidence" value="ECO:0007669"/>
    <property type="project" value="UniProtKB-KW"/>
</dbReference>
<keyword evidence="2 4" id="KW-0863">Zinc-finger</keyword>
<accession>A0A8T0EVP5</accession>
<dbReference type="AlphaFoldDB" id="A0A8T0EVP5"/>
<proteinExistence type="predicted"/>
<dbReference type="PANTHER" id="PTHR23041">
    <property type="entry name" value="RING FINGER DOMAIN-CONTAINING"/>
    <property type="match status" value="1"/>
</dbReference>
<dbReference type="Gene3D" id="3.30.40.10">
    <property type="entry name" value="Zinc/RING finger domain, C3HC4 (zinc finger)"/>
    <property type="match status" value="1"/>
</dbReference>
<dbReference type="InterPro" id="IPR047134">
    <property type="entry name" value="RNF4"/>
</dbReference>
<dbReference type="InterPro" id="IPR017907">
    <property type="entry name" value="Znf_RING_CS"/>
</dbReference>
<name>A0A8T0EVP5_ARGBR</name>
<evidence type="ECO:0000256" key="2">
    <source>
        <dbReference type="ARBA" id="ARBA00022771"/>
    </source>
</evidence>
<dbReference type="PROSITE" id="PS50089">
    <property type="entry name" value="ZF_RING_2"/>
    <property type="match status" value="1"/>
</dbReference>
<evidence type="ECO:0000256" key="3">
    <source>
        <dbReference type="ARBA" id="ARBA00022833"/>
    </source>
</evidence>
<evidence type="ECO:0000256" key="1">
    <source>
        <dbReference type="ARBA" id="ARBA00022723"/>
    </source>
</evidence>